<feature type="compositionally biased region" description="Basic and acidic residues" evidence="8">
    <location>
        <begin position="346"/>
        <end position="365"/>
    </location>
</feature>
<feature type="compositionally biased region" description="Basic and acidic residues" evidence="8">
    <location>
        <begin position="308"/>
        <end position="322"/>
    </location>
</feature>
<dbReference type="Proteomes" id="UP000677803">
    <property type="component" value="Unassembled WGS sequence"/>
</dbReference>
<keyword evidence="6" id="KW-0968">Cytoplasmic vesicle</keyword>
<evidence type="ECO:0000313" key="10">
    <source>
        <dbReference type="EMBL" id="CAG5928194.1"/>
    </source>
</evidence>
<evidence type="ECO:0000256" key="6">
    <source>
        <dbReference type="ARBA" id="ARBA00023329"/>
    </source>
</evidence>
<evidence type="ECO:0000256" key="1">
    <source>
        <dbReference type="ARBA" id="ARBA00004398"/>
    </source>
</evidence>
<name>A0A8S4B7R4_9TELE</name>
<keyword evidence="9" id="KW-0732">Signal</keyword>
<dbReference type="GO" id="GO:0086030">
    <property type="term" value="P:adenylate cyclase-activating adrenergic receptor signaling pathway involved in cardiac muscle relaxation"/>
    <property type="evidence" value="ECO:0007669"/>
    <property type="project" value="TreeGrafter"/>
</dbReference>
<keyword evidence="5" id="KW-1015">Disulfide bond</keyword>
<feature type="compositionally biased region" description="Basic and acidic residues" evidence="8">
    <location>
        <begin position="165"/>
        <end position="197"/>
    </location>
</feature>
<dbReference type="GO" id="GO:0033604">
    <property type="term" value="P:negative regulation of catecholamine secretion"/>
    <property type="evidence" value="ECO:0007669"/>
    <property type="project" value="TreeGrafter"/>
</dbReference>
<evidence type="ECO:0000256" key="7">
    <source>
        <dbReference type="ARBA" id="ARBA00040787"/>
    </source>
</evidence>
<dbReference type="Pfam" id="PF01271">
    <property type="entry name" value="Granin"/>
    <property type="match status" value="2"/>
</dbReference>
<protein>
    <recommendedName>
        <fullName evidence="7">Chromogranin-A</fullName>
    </recommendedName>
</protein>
<dbReference type="EMBL" id="CAJRST010012224">
    <property type="protein sequence ID" value="CAG5928194.1"/>
    <property type="molecule type" value="Genomic_DNA"/>
</dbReference>
<feature type="chain" id="PRO_5035870090" description="Chromogranin-A" evidence="9">
    <location>
        <begin position="19"/>
        <end position="391"/>
    </location>
</feature>
<dbReference type="GO" id="GO:0030133">
    <property type="term" value="C:transport vesicle"/>
    <property type="evidence" value="ECO:0007669"/>
    <property type="project" value="UniProtKB-SubCell"/>
</dbReference>
<accession>A0A8S4B7R4</accession>
<evidence type="ECO:0000256" key="2">
    <source>
        <dbReference type="ARBA" id="ARBA00004613"/>
    </source>
</evidence>
<evidence type="ECO:0000256" key="5">
    <source>
        <dbReference type="ARBA" id="ARBA00023157"/>
    </source>
</evidence>
<keyword evidence="11" id="KW-1185">Reference proteome</keyword>
<dbReference type="InterPro" id="IPR018054">
    <property type="entry name" value="Chromogranin_CS"/>
</dbReference>
<feature type="signal peptide" evidence="9">
    <location>
        <begin position="1"/>
        <end position="18"/>
    </location>
</feature>
<dbReference type="PANTHER" id="PTHR10583">
    <property type="entry name" value="CHROMOGRANIN"/>
    <property type="match status" value="1"/>
</dbReference>
<organism evidence="10 11">
    <name type="scientific">Menidia menidia</name>
    <name type="common">Atlantic silverside</name>
    <dbReference type="NCBI Taxonomy" id="238744"/>
    <lineage>
        <taxon>Eukaryota</taxon>
        <taxon>Metazoa</taxon>
        <taxon>Chordata</taxon>
        <taxon>Craniata</taxon>
        <taxon>Vertebrata</taxon>
        <taxon>Euteleostomi</taxon>
        <taxon>Actinopterygii</taxon>
        <taxon>Neopterygii</taxon>
        <taxon>Teleostei</taxon>
        <taxon>Neoteleostei</taxon>
        <taxon>Acanthomorphata</taxon>
        <taxon>Ovalentaria</taxon>
        <taxon>Atherinomorphae</taxon>
        <taxon>Atheriniformes</taxon>
        <taxon>Atherinopsidae</taxon>
        <taxon>Menidiinae</taxon>
        <taxon>Menidia</taxon>
    </lineage>
</organism>
<dbReference type="InterPro" id="IPR001990">
    <property type="entry name" value="Granin"/>
</dbReference>
<sequence>MIGVELLLLTVVSSCVLSLPVTSSQLENEDVEVMKCIVEALADVLSRPHLVPISQECLVTLKSDDRLITILRHHHFLRELQEIAAQGGQERAQLQRHDETPAPTTQSPHSADDNADRSMLEALGGAGERSILSETKRTGDSGRRQENGESREDGESQGDGEAEEEQVKRGKDEGQGEAETTDKGSEEEEYNMRRPNSEESSEENETVDKKGKLTFMSVIEVHQCDEPDEERDASIKYSKQKKSDEEEDNKRAAHFSPKHEGIKANEEEDGMKRGSREGLKRWAKKAQTLQLKKKGVEKEARQLSSSHEVPHHSKEAVEGKEERKKKKRVVLRSPEENELQMIARRAPGERTVMEEEGSASRKPEEPEIESLAAIESELENVAQKLHELRRG</sequence>
<feature type="compositionally biased region" description="Basic and acidic residues" evidence="8">
    <location>
        <begin position="241"/>
        <end position="280"/>
    </location>
</feature>
<feature type="compositionally biased region" description="Basic and acidic residues" evidence="8">
    <location>
        <begin position="110"/>
        <end position="119"/>
    </location>
</feature>
<reference evidence="10" key="1">
    <citation type="submission" date="2021-05" db="EMBL/GenBank/DDBJ databases">
        <authorList>
            <person name="Tigano A."/>
        </authorList>
    </citation>
    <scope>NUCLEOTIDE SEQUENCE</scope>
</reference>
<evidence type="ECO:0000313" key="11">
    <source>
        <dbReference type="Proteomes" id="UP000677803"/>
    </source>
</evidence>
<dbReference type="GO" id="GO:0042742">
    <property type="term" value="P:defense response to bacterium"/>
    <property type="evidence" value="ECO:0007669"/>
    <property type="project" value="TreeGrafter"/>
</dbReference>
<feature type="compositionally biased region" description="Acidic residues" evidence="8">
    <location>
        <begin position="155"/>
        <end position="164"/>
    </location>
</feature>
<evidence type="ECO:0000256" key="9">
    <source>
        <dbReference type="SAM" id="SignalP"/>
    </source>
</evidence>
<evidence type="ECO:0000256" key="4">
    <source>
        <dbReference type="ARBA" id="ARBA00022525"/>
    </source>
</evidence>
<comment type="subcellular location">
    <subcellularLocation>
        <location evidence="1">Cytoplasmic vesicle</location>
        <location evidence="1">Secretory vesicle</location>
    </subcellularLocation>
    <subcellularLocation>
        <location evidence="2">Secreted</location>
    </subcellularLocation>
</comment>
<dbReference type="GO" id="GO:0042583">
    <property type="term" value="C:chromaffin granule"/>
    <property type="evidence" value="ECO:0007669"/>
    <property type="project" value="TreeGrafter"/>
</dbReference>
<feature type="compositionally biased region" description="Basic and acidic residues" evidence="8">
    <location>
        <begin position="134"/>
        <end position="154"/>
    </location>
</feature>
<comment type="caution">
    <text evidence="10">The sequence shown here is derived from an EMBL/GenBank/DDBJ whole genome shotgun (WGS) entry which is preliminary data.</text>
</comment>
<proteinExistence type="inferred from homology"/>
<comment type="similarity">
    <text evidence="3">Belongs to the chromogranin/secretogranin protein family.</text>
</comment>
<keyword evidence="4" id="KW-0964">Secreted</keyword>
<dbReference type="GO" id="GO:0046676">
    <property type="term" value="P:negative regulation of insulin secretion"/>
    <property type="evidence" value="ECO:0007669"/>
    <property type="project" value="TreeGrafter"/>
</dbReference>
<evidence type="ECO:0000256" key="3">
    <source>
        <dbReference type="ARBA" id="ARBA00005723"/>
    </source>
</evidence>
<dbReference type="PANTHER" id="PTHR10583:SF1">
    <property type="entry name" value="CHROMOGRANIN-A"/>
    <property type="match status" value="1"/>
</dbReference>
<dbReference type="PROSITE" id="PS00422">
    <property type="entry name" value="GRANINS_1"/>
    <property type="match status" value="1"/>
</dbReference>
<dbReference type="OrthoDB" id="9948620at2759"/>
<dbReference type="GO" id="GO:0005615">
    <property type="term" value="C:extracellular space"/>
    <property type="evidence" value="ECO:0007669"/>
    <property type="project" value="TreeGrafter"/>
</dbReference>
<feature type="region of interest" description="Disordered" evidence="8">
    <location>
        <begin position="87"/>
        <end position="369"/>
    </location>
</feature>
<evidence type="ECO:0000256" key="8">
    <source>
        <dbReference type="SAM" id="MobiDB-lite"/>
    </source>
</evidence>
<dbReference type="InterPro" id="IPR001819">
    <property type="entry name" value="Chromogranin_AB"/>
</dbReference>
<dbReference type="AlphaFoldDB" id="A0A8S4B7R4"/>
<gene>
    <name evidence="10" type="ORF">MMEN_LOCUS11850</name>
</gene>